<keyword evidence="8 14" id="KW-0863">Zinc-finger</keyword>
<comment type="similarity">
    <text evidence="13">Belongs to the RING-type zinc finger family. ATL subfamily.</text>
</comment>
<evidence type="ECO:0000256" key="7">
    <source>
        <dbReference type="ARBA" id="ARBA00022723"/>
    </source>
</evidence>
<dbReference type="Proteomes" id="UP001163823">
    <property type="component" value="Chromosome 4"/>
</dbReference>
<reference evidence="17" key="1">
    <citation type="journal article" date="2023" name="Science">
        <title>Elucidation of the pathway for biosynthesis of saponin adjuvants from the soapbark tree.</title>
        <authorList>
            <person name="Reed J."/>
            <person name="Orme A."/>
            <person name="El-Demerdash A."/>
            <person name="Owen C."/>
            <person name="Martin L.B.B."/>
            <person name="Misra R.C."/>
            <person name="Kikuchi S."/>
            <person name="Rejzek M."/>
            <person name="Martin A.C."/>
            <person name="Harkess A."/>
            <person name="Leebens-Mack J."/>
            <person name="Louveau T."/>
            <person name="Stephenson M.J."/>
            <person name="Osbourn A."/>
        </authorList>
    </citation>
    <scope>NUCLEOTIDE SEQUENCE</scope>
    <source>
        <strain evidence="17">S10</strain>
    </source>
</reference>
<dbReference type="Gene3D" id="3.30.40.10">
    <property type="entry name" value="Zinc/RING finger domain, C3HC4 (zinc finger)"/>
    <property type="match status" value="1"/>
</dbReference>
<dbReference type="InterPro" id="IPR013083">
    <property type="entry name" value="Znf_RING/FYVE/PHD"/>
</dbReference>
<feature type="domain" description="RING-type" evidence="16">
    <location>
        <begin position="101"/>
        <end position="143"/>
    </location>
</feature>
<keyword evidence="18" id="KW-1185">Reference proteome</keyword>
<dbReference type="AlphaFoldDB" id="A0AAD7PX56"/>
<dbReference type="PANTHER" id="PTHR46719">
    <property type="entry name" value="TRANSCRIPTION FACTOR C2H2 FAMILY-RELATED"/>
    <property type="match status" value="1"/>
</dbReference>
<dbReference type="KEGG" id="qsa:O6P43_008798"/>
<evidence type="ECO:0000313" key="18">
    <source>
        <dbReference type="Proteomes" id="UP001163823"/>
    </source>
</evidence>
<keyword evidence="12 15" id="KW-0472">Membrane</keyword>
<evidence type="ECO:0000256" key="12">
    <source>
        <dbReference type="ARBA" id="ARBA00023136"/>
    </source>
</evidence>
<evidence type="ECO:0000256" key="9">
    <source>
        <dbReference type="ARBA" id="ARBA00022786"/>
    </source>
</evidence>
<comment type="catalytic activity">
    <reaction evidence="1">
        <text>S-ubiquitinyl-[E2 ubiquitin-conjugating enzyme]-L-cysteine + [acceptor protein]-L-lysine = [E2 ubiquitin-conjugating enzyme]-L-cysteine + N(6)-ubiquitinyl-[acceptor protein]-L-lysine.</text>
        <dbReference type="EC" id="2.3.2.27"/>
    </reaction>
</comment>
<dbReference type="EMBL" id="JARAOO010000004">
    <property type="protein sequence ID" value="KAJ7970650.1"/>
    <property type="molecule type" value="Genomic_DNA"/>
</dbReference>
<evidence type="ECO:0000256" key="11">
    <source>
        <dbReference type="ARBA" id="ARBA00022989"/>
    </source>
</evidence>
<accession>A0AAD7PX56</accession>
<dbReference type="GO" id="GO:0061630">
    <property type="term" value="F:ubiquitin protein ligase activity"/>
    <property type="evidence" value="ECO:0007669"/>
    <property type="project" value="UniProtKB-EC"/>
</dbReference>
<keyword evidence="10" id="KW-0862">Zinc</keyword>
<organism evidence="17 18">
    <name type="scientific">Quillaja saponaria</name>
    <name type="common">Soap bark tree</name>
    <dbReference type="NCBI Taxonomy" id="32244"/>
    <lineage>
        <taxon>Eukaryota</taxon>
        <taxon>Viridiplantae</taxon>
        <taxon>Streptophyta</taxon>
        <taxon>Embryophyta</taxon>
        <taxon>Tracheophyta</taxon>
        <taxon>Spermatophyta</taxon>
        <taxon>Magnoliopsida</taxon>
        <taxon>eudicotyledons</taxon>
        <taxon>Gunneridae</taxon>
        <taxon>Pentapetalae</taxon>
        <taxon>rosids</taxon>
        <taxon>fabids</taxon>
        <taxon>Fabales</taxon>
        <taxon>Quillajaceae</taxon>
        <taxon>Quillaja</taxon>
    </lineage>
</organism>
<keyword evidence="7" id="KW-0479">Metal-binding</keyword>
<evidence type="ECO:0000256" key="8">
    <source>
        <dbReference type="ARBA" id="ARBA00022771"/>
    </source>
</evidence>
<dbReference type="PROSITE" id="PS50089">
    <property type="entry name" value="ZF_RING_2"/>
    <property type="match status" value="1"/>
</dbReference>
<evidence type="ECO:0000256" key="6">
    <source>
        <dbReference type="ARBA" id="ARBA00022692"/>
    </source>
</evidence>
<evidence type="ECO:0000259" key="16">
    <source>
        <dbReference type="PROSITE" id="PS50089"/>
    </source>
</evidence>
<evidence type="ECO:0000313" key="17">
    <source>
        <dbReference type="EMBL" id="KAJ7970650.1"/>
    </source>
</evidence>
<evidence type="ECO:0000256" key="13">
    <source>
        <dbReference type="ARBA" id="ARBA00024209"/>
    </source>
</evidence>
<dbReference type="FunFam" id="3.30.40.10:FF:000187">
    <property type="entry name" value="E3 ubiquitin-protein ligase ATL6"/>
    <property type="match status" value="1"/>
</dbReference>
<keyword evidence="9" id="KW-0833">Ubl conjugation pathway</keyword>
<comment type="caution">
    <text evidence="17">The sequence shown here is derived from an EMBL/GenBank/DDBJ whole genome shotgun (WGS) entry which is preliminary data.</text>
</comment>
<evidence type="ECO:0000256" key="4">
    <source>
        <dbReference type="ARBA" id="ARBA00012483"/>
    </source>
</evidence>
<comment type="pathway">
    <text evidence="3">Protein modification; protein ubiquitination.</text>
</comment>
<evidence type="ECO:0000256" key="1">
    <source>
        <dbReference type="ARBA" id="ARBA00000900"/>
    </source>
</evidence>
<dbReference type="GO" id="GO:0016020">
    <property type="term" value="C:membrane"/>
    <property type="evidence" value="ECO:0007669"/>
    <property type="project" value="UniProtKB-SubCell"/>
</dbReference>
<dbReference type="PANTHER" id="PTHR46719:SF7">
    <property type="entry name" value="RING-H2 FINGER PROTEIN ATL71-RELATED"/>
    <property type="match status" value="1"/>
</dbReference>
<comment type="subcellular location">
    <subcellularLocation>
        <location evidence="2">Membrane</location>
        <topology evidence="2">Single-pass membrane protein</topology>
    </subcellularLocation>
</comment>
<dbReference type="SUPFAM" id="SSF57850">
    <property type="entry name" value="RING/U-box"/>
    <property type="match status" value="1"/>
</dbReference>
<sequence length="171" mass="19032">MNTTTLTSTNSNNVDNNDISGLTYVIAFVLAIIFVILTIVFACTRVHRAGLIRRQTTPHVVQDSVRTGEQTGLDENILHGFPKLLYSEVRKETGSSFSSCCSICLADYNETDMLRLLPDCGHIYHLSCVDSWLKLHSSCPICRNPPIRAPCSVLPSSTEEELSNKLCRRID</sequence>
<dbReference type="GO" id="GO:0008270">
    <property type="term" value="F:zinc ion binding"/>
    <property type="evidence" value="ECO:0007669"/>
    <property type="project" value="UniProtKB-KW"/>
</dbReference>
<dbReference type="InterPro" id="IPR045899">
    <property type="entry name" value="ATL71-like"/>
</dbReference>
<evidence type="ECO:0000256" key="5">
    <source>
        <dbReference type="ARBA" id="ARBA00022679"/>
    </source>
</evidence>
<proteinExistence type="inferred from homology"/>
<gene>
    <name evidence="17" type="ORF">O6P43_008798</name>
</gene>
<keyword evidence="11 15" id="KW-1133">Transmembrane helix</keyword>
<evidence type="ECO:0000256" key="14">
    <source>
        <dbReference type="PROSITE-ProRule" id="PRU00175"/>
    </source>
</evidence>
<dbReference type="InterPro" id="IPR001841">
    <property type="entry name" value="Znf_RING"/>
</dbReference>
<dbReference type="SMART" id="SM00184">
    <property type="entry name" value="RING"/>
    <property type="match status" value="1"/>
</dbReference>
<evidence type="ECO:0000256" key="15">
    <source>
        <dbReference type="SAM" id="Phobius"/>
    </source>
</evidence>
<dbReference type="EC" id="2.3.2.27" evidence="4"/>
<keyword evidence="5" id="KW-0808">Transferase</keyword>
<keyword evidence="6 15" id="KW-0812">Transmembrane</keyword>
<protein>
    <recommendedName>
        <fullName evidence="4">RING-type E3 ubiquitin transferase</fullName>
        <ecNumber evidence="4">2.3.2.27</ecNumber>
    </recommendedName>
</protein>
<evidence type="ECO:0000256" key="3">
    <source>
        <dbReference type="ARBA" id="ARBA00004906"/>
    </source>
</evidence>
<feature type="transmembrane region" description="Helical" evidence="15">
    <location>
        <begin position="22"/>
        <end position="44"/>
    </location>
</feature>
<evidence type="ECO:0000256" key="2">
    <source>
        <dbReference type="ARBA" id="ARBA00004167"/>
    </source>
</evidence>
<dbReference type="Pfam" id="PF13639">
    <property type="entry name" value="zf-RING_2"/>
    <property type="match status" value="1"/>
</dbReference>
<name>A0AAD7PX56_QUISA</name>
<evidence type="ECO:0000256" key="10">
    <source>
        <dbReference type="ARBA" id="ARBA00022833"/>
    </source>
</evidence>